<dbReference type="InterPro" id="IPR011047">
    <property type="entry name" value="Quinoprotein_ADH-like_sf"/>
</dbReference>
<dbReference type="Pfam" id="PF13360">
    <property type="entry name" value="PQQ_2"/>
    <property type="match status" value="1"/>
</dbReference>
<sequence length="341" mass="39287">MVKIIKHIFYIILVILIISCKNKSVTTEKNRDILTSVLHGDTLIYNTFSKSIIIEDLRTNNVIKKLSVNDLFYYSPILNSGKLYFSESNKKFVCYDLTERRTIWEIETISIVKSVLISGNEVILNLKNNGFIILDKVTGKEKLKIPYTYSEVCAHPDISPYSMDILNGNLYVANWNCNSISMINLDTGKLLKKVNLGSGYTYLTVIGNKLFVGLNGNYNGGKIFILDGNTLNIEFSERVNFEDRMKPLIWKEKLIYYTFDNQIYLFDPVSHSNEVLLKLSEKDNLSGSKMILSLNNLYFHTVNFELLEYNLQDKKLKRLGIFGTRKIDNIFLKEGKVIKIF</sequence>
<keyword evidence="3" id="KW-1185">Reference proteome</keyword>
<dbReference type="InterPro" id="IPR015943">
    <property type="entry name" value="WD40/YVTN_repeat-like_dom_sf"/>
</dbReference>
<dbReference type="EMBL" id="JBHUPE010000004">
    <property type="protein sequence ID" value="MFD2904674.1"/>
    <property type="molecule type" value="Genomic_DNA"/>
</dbReference>
<protein>
    <submittedName>
        <fullName evidence="2">YncE family protein</fullName>
    </submittedName>
</protein>
<evidence type="ECO:0000313" key="3">
    <source>
        <dbReference type="Proteomes" id="UP001597509"/>
    </source>
</evidence>
<gene>
    <name evidence="2" type="ORF">ACFS6I_12100</name>
</gene>
<evidence type="ECO:0000259" key="1">
    <source>
        <dbReference type="Pfam" id="PF13360"/>
    </source>
</evidence>
<reference evidence="3" key="1">
    <citation type="journal article" date="2019" name="Int. J. Syst. Evol. Microbiol.">
        <title>The Global Catalogue of Microorganisms (GCM) 10K type strain sequencing project: providing services to taxonomists for standard genome sequencing and annotation.</title>
        <authorList>
            <consortium name="The Broad Institute Genomics Platform"/>
            <consortium name="The Broad Institute Genome Sequencing Center for Infectious Disease"/>
            <person name="Wu L."/>
            <person name="Ma J."/>
        </authorList>
    </citation>
    <scope>NUCLEOTIDE SEQUENCE [LARGE SCALE GENOMIC DNA]</scope>
    <source>
        <strain evidence="3">KCTC 22209</strain>
    </source>
</reference>
<dbReference type="SUPFAM" id="SSF50998">
    <property type="entry name" value="Quinoprotein alcohol dehydrogenase-like"/>
    <property type="match status" value="1"/>
</dbReference>
<dbReference type="PROSITE" id="PS51257">
    <property type="entry name" value="PROKAR_LIPOPROTEIN"/>
    <property type="match status" value="1"/>
</dbReference>
<dbReference type="Proteomes" id="UP001597509">
    <property type="component" value="Unassembled WGS sequence"/>
</dbReference>
<accession>A0ABW5YW29</accession>
<feature type="domain" description="Pyrrolo-quinoline quinone repeat" evidence="1">
    <location>
        <begin position="67"/>
        <end position="141"/>
    </location>
</feature>
<dbReference type="InterPro" id="IPR002372">
    <property type="entry name" value="PQQ_rpt_dom"/>
</dbReference>
<dbReference type="RefSeq" id="WP_380920917.1">
    <property type="nucleotide sequence ID" value="NZ_JBHUPE010000004.1"/>
</dbReference>
<name>A0ABW5YW29_9SPHI</name>
<evidence type="ECO:0000313" key="2">
    <source>
        <dbReference type="EMBL" id="MFD2904674.1"/>
    </source>
</evidence>
<proteinExistence type="predicted"/>
<dbReference type="Gene3D" id="2.130.10.10">
    <property type="entry name" value="YVTN repeat-like/Quinoprotein amine dehydrogenase"/>
    <property type="match status" value="1"/>
</dbReference>
<organism evidence="2 3">
    <name type="scientific">Sphingobacterium anhuiense</name>
    <dbReference type="NCBI Taxonomy" id="493780"/>
    <lineage>
        <taxon>Bacteria</taxon>
        <taxon>Pseudomonadati</taxon>
        <taxon>Bacteroidota</taxon>
        <taxon>Sphingobacteriia</taxon>
        <taxon>Sphingobacteriales</taxon>
        <taxon>Sphingobacteriaceae</taxon>
        <taxon>Sphingobacterium</taxon>
    </lineage>
</organism>
<comment type="caution">
    <text evidence="2">The sequence shown here is derived from an EMBL/GenBank/DDBJ whole genome shotgun (WGS) entry which is preliminary data.</text>
</comment>